<dbReference type="EMBL" id="JACYFU010000001">
    <property type="protein sequence ID" value="MBD8064727.1"/>
    <property type="molecule type" value="Genomic_DNA"/>
</dbReference>
<dbReference type="PANTHER" id="PTHR12910:SF2">
    <property type="entry name" value="NADH DEHYDROGENASE [UBIQUINONE] 1 ALPHA SUBCOMPLEX SUBUNIT 12"/>
    <property type="match status" value="1"/>
</dbReference>
<evidence type="ECO:0000256" key="1">
    <source>
        <dbReference type="SAM" id="MobiDB-lite"/>
    </source>
</evidence>
<reference evidence="2" key="1">
    <citation type="submission" date="2020-09" db="EMBL/GenBank/DDBJ databases">
        <title>Genome seq and assembly of Devosia sp.</title>
        <authorList>
            <person name="Chhetri G."/>
        </authorList>
    </citation>
    <scope>NUCLEOTIDE SEQUENCE</scope>
    <source>
        <strain evidence="2">PTR5</strain>
    </source>
</reference>
<comment type="caution">
    <text evidence="2">The sequence shown here is derived from an EMBL/GenBank/DDBJ whole genome shotgun (WGS) entry which is preliminary data.</text>
</comment>
<dbReference type="RefSeq" id="WP_191772974.1">
    <property type="nucleotide sequence ID" value="NZ_JACYFU010000001.1"/>
</dbReference>
<proteinExistence type="predicted"/>
<protein>
    <submittedName>
        <fullName evidence="2">NADH:ubiquinone oxidoreductase subunit NDUFA12</fullName>
    </submittedName>
</protein>
<name>A0A927ISD6_9HYPH</name>
<accession>A0A927ISD6</accession>
<dbReference type="GO" id="GO:0045271">
    <property type="term" value="C:respiratory chain complex I"/>
    <property type="evidence" value="ECO:0007669"/>
    <property type="project" value="InterPro"/>
</dbReference>
<evidence type="ECO:0000313" key="3">
    <source>
        <dbReference type="Proteomes" id="UP000654108"/>
    </source>
</evidence>
<dbReference type="NCBIfam" id="NF006040">
    <property type="entry name" value="PRK08183.1"/>
    <property type="match status" value="1"/>
</dbReference>
<dbReference type="PANTHER" id="PTHR12910">
    <property type="entry name" value="NADH-UBIQUINONE OXIDOREDUCTASE SUBUNIT B17.2"/>
    <property type="match status" value="1"/>
</dbReference>
<evidence type="ECO:0000313" key="2">
    <source>
        <dbReference type="EMBL" id="MBD8064727.1"/>
    </source>
</evidence>
<dbReference type="Pfam" id="PF05071">
    <property type="entry name" value="NDUFA12"/>
    <property type="match status" value="1"/>
</dbReference>
<gene>
    <name evidence="2" type="ORF">IC608_04470</name>
</gene>
<dbReference type="GO" id="GO:0006979">
    <property type="term" value="P:response to oxidative stress"/>
    <property type="evidence" value="ECO:0007669"/>
    <property type="project" value="TreeGrafter"/>
</dbReference>
<organism evidence="2 3">
    <name type="scientific">Devosia oryzisoli</name>
    <dbReference type="NCBI Taxonomy" id="2774138"/>
    <lineage>
        <taxon>Bacteria</taxon>
        <taxon>Pseudomonadati</taxon>
        <taxon>Pseudomonadota</taxon>
        <taxon>Alphaproteobacteria</taxon>
        <taxon>Hyphomicrobiales</taxon>
        <taxon>Devosiaceae</taxon>
        <taxon>Devosia</taxon>
    </lineage>
</organism>
<dbReference type="AlphaFoldDB" id="A0A927ISD6"/>
<dbReference type="Proteomes" id="UP000654108">
    <property type="component" value="Unassembled WGS sequence"/>
</dbReference>
<dbReference type="InterPro" id="IPR007763">
    <property type="entry name" value="NDUFA12"/>
</dbReference>
<sequence length="132" mass="15358">MAQSGFKQLFTEIFSWWSGNTWGTRLWIKRFGEFVGEDEFGNRYYQDKKANRRYVTYAGYADASTIPPGWHGWMHHRIDVPPSKATYTAREWQKPHQPNLTGTAAAYRPDGSLLNKGQRPRVTGDYQPWSPE</sequence>
<keyword evidence="3" id="KW-1185">Reference proteome</keyword>
<feature type="region of interest" description="Disordered" evidence="1">
    <location>
        <begin position="94"/>
        <end position="132"/>
    </location>
</feature>